<feature type="compositionally biased region" description="Acidic residues" evidence="1">
    <location>
        <begin position="35"/>
        <end position="45"/>
    </location>
</feature>
<protein>
    <submittedName>
        <fullName evidence="2">Chromodomain helicase DNA binding protein 4</fullName>
    </submittedName>
</protein>
<dbReference type="GeneTree" id="ENSGT00940000155088"/>
<feature type="region of interest" description="Disordered" evidence="1">
    <location>
        <begin position="1"/>
        <end position="51"/>
    </location>
</feature>
<sequence>MASGLGSPSPCSAGSEEEDMDALLNNSLPPPHPENEEDPDEDLSEAETPKL</sequence>
<evidence type="ECO:0000313" key="2">
    <source>
        <dbReference type="Ensembl" id="ENSMUSP00000122806.2"/>
    </source>
</evidence>
<reference evidence="2" key="4">
    <citation type="submission" date="2025-09" db="UniProtKB">
        <authorList>
            <consortium name="Ensembl"/>
        </authorList>
    </citation>
    <scope>IDENTIFICATION</scope>
    <source>
        <strain evidence="2">C57BL/6J</strain>
    </source>
</reference>
<dbReference type="Ensembl" id="ENSMUST00000155261.2">
    <property type="protein sequence ID" value="ENSMUSP00000122806.2"/>
    <property type="gene ID" value="ENSMUSG00000063870.13"/>
</dbReference>
<evidence type="ECO:0000313" key="4">
    <source>
        <dbReference type="Proteomes" id="UP000000589"/>
    </source>
</evidence>
<dbReference type="HOGENOM" id="CLU_3111722_0_0_1"/>
<dbReference type="AGR" id="MGI:1344380"/>
<evidence type="ECO:0000313" key="3">
    <source>
        <dbReference type="MGI" id="MGI:1344380"/>
    </source>
</evidence>
<dbReference type="OMA" id="KAKSRFM"/>
<organism evidence="2 4">
    <name type="scientific">Mus musculus</name>
    <name type="common">Mouse</name>
    <dbReference type="NCBI Taxonomy" id="10090"/>
    <lineage>
        <taxon>Eukaryota</taxon>
        <taxon>Metazoa</taxon>
        <taxon>Chordata</taxon>
        <taxon>Craniata</taxon>
        <taxon>Vertebrata</taxon>
        <taxon>Euteleostomi</taxon>
        <taxon>Mammalia</taxon>
        <taxon>Eutheria</taxon>
        <taxon>Euarchontoglires</taxon>
        <taxon>Glires</taxon>
        <taxon>Rodentia</taxon>
        <taxon>Myomorpha</taxon>
        <taxon>Muroidea</taxon>
        <taxon>Muridae</taxon>
        <taxon>Murinae</taxon>
        <taxon>Mus</taxon>
        <taxon>Mus</taxon>
    </lineage>
</organism>
<evidence type="ECO:0000256" key="1">
    <source>
        <dbReference type="SAM" id="MobiDB-lite"/>
    </source>
</evidence>
<dbReference type="ExpressionAtlas" id="G5E8V7">
    <property type="expression patterns" value="baseline and differential"/>
</dbReference>
<keyword evidence="4" id="KW-1185">Reference proteome</keyword>
<feature type="non-terminal residue" evidence="2">
    <location>
        <position position="51"/>
    </location>
</feature>
<dbReference type="AlphaFoldDB" id="G5E8V7"/>
<proteinExistence type="predicted"/>
<name>G5E8V7_MOUSE</name>
<reference evidence="2 4" key="2">
    <citation type="journal article" date="2011" name="PLoS Biol.">
        <title>Modernizing reference genome assemblies.</title>
        <authorList>
            <person name="Church D.M."/>
            <person name="Schneider V.A."/>
            <person name="Graves T."/>
            <person name="Auger K."/>
            <person name="Cunningham F."/>
            <person name="Bouk N."/>
            <person name="Chen H.C."/>
            <person name="Agarwala R."/>
            <person name="McLaren W.M."/>
            <person name="Ritchie G.R."/>
            <person name="Albracht D."/>
            <person name="Kremitzki M."/>
            <person name="Rock S."/>
            <person name="Kotkiewicz H."/>
            <person name="Kremitzki C."/>
            <person name="Wollam A."/>
            <person name="Trani L."/>
            <person name="Fulton L."/>
            <person name="Fulton R."/>
            <person name="Matthews L."/>
            <person name="Whitehead S."/>
            <person name="Chow W."/>
            <person name="Torrance J."/>
            <person name="Dunn M."/>
            <person name="Harden G."/>
            <person name="Threadgold G."/>
            <person name="Wood J."/>
            <person name="Collins J."/>
            <person name="Heath P."/>
            <person name="Griffiths G."/>
            <person name="Pelan S."/>
            <person name="Grafham D."/>
            <person name="Eichler E.E."/>
            <person name="Weinstock G."/>
            <person name="Mardis E.R."/>
            <person name="Wilson R.K."/>
            <person name="Howe K."/>
            <person name="Flicek P."/>
            <person name="Hubbard T."/>
        </authorList>
    </citation>
    <scope>NUCLEOTIDE SEQUENCE [LARGE SCALE GENOMIC DNA]</scope>
    <source>
        <strain evidence="2 4">C57BL/6J</strain>
    </source>
</reference>
<dbReference type="Bgee" id="ENSMUSG00000063870">
    <property type="expression patterns" value="Expressed in ileal epithelium and 271 other cell types or tissues"/>
</dbReference>
<reference evidence="2" key="3">
    <citation type="submission" date="2025-08" db="UniProtKB">
        <authorList>
            <consortium name="Ensembl"/>
        </authorList>
    </citation>
    <scope>IDENTIFICATION</scope>
    <source>
        <strain evidence="2">C57BL/6J</strain>
    </source>
</reference>
<accession>G5E8V7</accession>
<reference evidence="2 4" key="1">
    <citation type="journal article" date="2009" name="PLoS Biol.">
        <title>Lineage-specific biology revealed by a finished genome assembly of the mouse.</title>
        <authorList>
            <consortium name="Mouse Genome Sequencing Consortium"/>
            <person name="Church D.M."/>
            <person name="Goodstadt L."/>
            <person name="Hillier L.W."/>
            <person name="Zody M.C."/>
            <person name="Goldstein S."/>
            <person name="She X."/>
            <person name="Bult C.J."/>
            <person name="Agarwala R."/>
            <person name="Cherry J.L."/>
            <person name="DiCuccio M."/>
            <person name="Hlavina W."/>
            <person name="Kapustin Y."/>
            <person name="Meric P."/>
            <person name="Maglott D."/>
            <person name="Birtle Z."/>
            <person name="Marques A.C."/>
            <person name="Graves T."/>
            <person name="Zhou S."/>
            <person name="Teague B."/>
            <person name="Potamousis K."/>
            <person name="Churas C."/>
            <person name="Place M."/>
            <person name="Herschleb J."/>
            <person name="Runnheim R."/>
            <person name="Forrest D."/>
            <person name="Amos-Landgraf J."/>
            <person name="Schwartz D.C."/>
            <person name="Cheng Z."/>
            <person name="Lindblad-Toh K."/>
            <person name="Eichler E.E."/>
            <person name="Ponting C.P."/>
        </authorList>
    </citation>
    <scope>NUCLEOTIDE SEQUENCE [LARGE SCALE GENOMIC DNA]</scope>
    <source>
        <strain evidence="2 4">C57BL/6J</strain>
    </source>
</reference>
<gene>
    <name evidence="2 3" type="primary">Chd4</name>
</gene>
<dbReference type="MGI" id="MGI:1344380">
    <property type="gene designation" value="Chd4"/>
</dbReference>
<dbReference type="OrthoDB" id="5857104at2759"/>
<dbReference type="Proteomes" id="UP000000589">
    <property type="component" value="Chromosome 6"/>
</dbReference>
<dbReference type="VEuPathDB" id="HostDB:ENSMUSG00000063870"/>